<dbReference type="AlphaFoldDB" id="A0A9D9NDB7"/>
<keyword evidence="2" id="KW-0547">Nucleotide-binding</keyword>
<dbReference type="PANTHER" id="PTHR11274:SF0">
    <property type="entry name" value="GENERAL TRANSCRIPTION AND DNA REPAIR FACTOR IIH HELICASE SUBUNIT XPB"/>
    <property type="match status" value="1"/>
</dbReference>
<organism evidence="12 13">
    <name type="scientific">Candidatus Ornithospirochaeta stercoravium</name>
    <dbReference type="NCBI Taxonomy" id="2840897"/>
    <lineage>
        <taxon>Bacteria</taxon>
        <taxon>Pseudomonadati</taxon>
        <taxon>Spirochaetota</taxon>
        <taxon>Spirochaetia</taxon>
        <taxon>Spirochaetales</taxon>
        <taxon>Spirochaetaceae</taxon>
        <taxon>Spirochaetaceae incertae sedis</taxon>
        <taxon>Candidatus Ornithospirochaeta</taxon>
    </lineage>
</organism>
<sequence length="545" mass="62059">MENKPLTVQSDRTMLLDVHSPAADECRSDIIAFSDLVKSPEHVHTYSISQLSLWNAISSGLTAEEIIARLRKWSRFALDSRITFFIEDQAARYGDFILTELDDDYLLLSVRRPVFALQLRAEDGLKSLLESESETTFRVKRMNRGVLKARMIKLGFPVDDRIPLKKGVPLEIKLRDTFTARPYQEEAVKAFLGDGKNGSGYGTIVLPCGSGKTIAGILLMAKLGMRTLILCPNITSVRQWIREIKDKTYLTDDDIGEYSGEKKDLKSVTVCTYQIITWRPDTDSDYPRFSIFREGGWGFIIYDEVHMLPAPVFRITAELQAIHRLGLTATLVREDGREDEVFSLVGPKRYDTPWSELEQQGFIATAYCHEIRLPLPEDLEVKYAIAKKREKYRIAAENPKKMETAARIISEHSDDSILIIGQYLDQLEAFREKFGYPIITGSTPAKRRDELYEGFRNGTIKVLIVSKVANSAIDLPDASVAIQISGTFGSRQEEAQRLGRILRPKNRDSHFYTLVTEYTEEEEFAQNRQKFLSEQGYSYSIEKAE</sequence>
<gene>
    <name evidence="12" type="ORF">IAA72_06020</name>
</gene>
<dbReference type="GO" id="GO:0016787">
    <property type="term" value="F:hydrolase activity"/>
    <property type="evidence" value="ECO:0007669"/>
    <property type="project" value="UniProtKB-KW"/>
</dbReference>
<reference evidence="12" key="2">
    <citation type="journal article" date="2021" name="PeerJ">
        <title>Extensive microbial diversity within the chicken gut microbiome revealed by metagenomics and culture.</title>
        <authorList>
            <person name="Gilroy R."/>
            <person name="Ravi A."/>
            <person name="Getino M."/>
            <person name="Pursley I."/>
            <person name="Horton D.L."/>
            <person name="Alikhan N.F."/>
            <person name="Baker D."/>
            <person name="Gharbi K."/>
            <person name="Hall N."/>
            <person name="Watson M."/>
            <person name="Adriaenssens E.M."/>
            <person name="Foster-Nyarko E."/>
            <person name="Jarju S."/>
            <person name="Secka A."/>
            <person name="Antonio M."/>
            <person name="Oren A."/>
            <person name="Chaudhuri R.R."/>
            <person name="La Ragione R."/>
            <person name="Hildebrand F."/>
            <person name="Pallen M.J."/>
        </authorList>
    </citation>
    <scope>NUCLEOTIDE SEQUENCE</scope>
    <source>
        <strain evidence="12">14700</strain>
    </source>
</reference>
<dbReference type="Pfam" id="PF16203">
    <property type="entry name" value="ERCC3_RAD25_C"/>
    <property type="match status" value="1"/>
</dbReference>
<evidence type="ECO:0000313" key="12">
    <source>
        <dbReference type="EMBL" id="MBO8469321.1"/>
    </source>
</evidence>
<evidence type="ECO:0000256" key="6">
    <source>
        <dbReference type="ARBA" id="ARBA00023235"/>
    </source>
</evidence>
<dbReference type="InterPro" id="IPR001650">
    <property type="entry name" value="Helicase_C-like"/>
</dbReference>
<dbReference type="Gene3D" id="3.40.50.300">
    <property type="entry name" value="P-loop containing nucleotide triphosphate hydrolases"/>
    <property type="match status" value="2"/>
</dbReference>
<dbReference type="InterPro" id="IPR032438">
    <property type="entry name" value="ERCC3_RAD25_C"/>
</dbReference>
<feature type="domain" description="Helicase C-terminal" evidence="11">
    <location>
        <begin position="401"/>
        <end position="545"/>
    </location>
</feature>
<comment type="catalytic activity">
    <reaction evidence="9">
        <text>ATP + H2O = ADP + phosphate + H(+)</text>
        <dbReference type="Rhea" id="RHEA:13065"/>
        <dbReference type="ChEBI" id="CHEBI:15377"/>
        <dbReference type="ChEBI" id="CHEBI:15378"/>
        <dbReference type="ChEBI" id="CHEBI:30616"/>
        <dbReference type="ChEBI" id="CHEBI:43474"/>
        <dbReference type="ChEBI" id="CHEBI:456216"/>
        <dbReference type="EC" id="5.6.2.4"/>
    </reaction>
</comment>
<dbReference type="InterPro" id="IPR006935">
    <property type="entry name" value="Helicase/UvrB_N"/>
</dbReference>
<dbReference type="NCBIfam" id="NF045503">
    <property type="entry name" value="repair_heli_XPB"/>
    <property type="match status" value="1"/>
</dbReference>
<dbReference type="InterPro" id="IPR014001">
    <property type="entry name" value="Helicase_ATP-bd"/>
</dbReference>
<feature type="domain" description="Helicase ATP-binding" evidence="10">
    <location>
        <begin position="193"/>
        <end position="349"/>
    </location>
</feature>
<comment type="catalytic activity">
    <reaction evidence="7">
        <text>Couples ATP hydrolysis with the unwinding of duplex DNA by translocating in the 3'-5' direction.</text>
        <dbReference type="EC" id="5.6.2.4"/>
    </reaction>
</comment>
<comment type="caution">
    <text evidence="12">The sequence shown here is derived from an EMBL/GenBank/DDBJ whole genome shotgun (WGS) entry which is preliminary data.</text>
</comment>
<dbReference type="PANTHER" id="PTHR11274">
    <property type="entry name" value="RAD25/XP-B DNA REPAIR HELICASE"/>
    <property type="match status" value="1"/>
</dbReference>
<dbReference type="GO" id="GO:0043138">
    <property type="term" value="F:3'-5' DNA helicase activity"/>
    <property type="evidence" value="ECO:0007669"/>
    <property type="project" value="UniProtKB-EC"/>
</dbReference>
<dbReference type="EC" id="5.6.2.4" evidence="8"/>
<evidence type="ECO:0000256" key="9">
    <source>
        <dbReference type="ARBA" id="ARBA00048988"/>
    </source>
</evidence>
<evidence type="ECO:0000259" key="11">
    <source>
        <dbReference type="PROSITE" id="PS51194"/>
    </source>
</evidence>
<evidence type="ECO:0000256" key="1">
    <source>
        <dbReference type="ARBA" id="ARBA00006637"/>
    </source>
</evidence>
<dbReference type="SMART" id="SM00490">
    <property type="entry name" value="HELICc"/>
    <property type="match status" value="1"/>
</dbReference>
<dbReference type="SUPFAM" id="SSF52540">
    <property type="entry name" value="P-loop containing nucleoside triphosphate hydrolases"/>
    <property type="match status" value="1"/>
</dbReference>
<evidence type="ECO:0000259" key="10">
    <source>
        <dbReference type="PROSITE" id="PS51192"/>
    </source>
</evidence>
<keyword evidence="5" id="KW-0067">ATP-binding</keyword>
<dbReference type="InterPro" id="IPR027417">
    <property type="entry name" value="P-loop_NTPase"/>
</dbReference>
<dbReference type="CDD" id="cd18789">
    <property type="entry name" value="SF2_C_XPB"/>
    <property type="match status" value="1"/>
</dbReference>
<keyword evidence="4 12" id="KW-0347">Helicase</keyword>
<dbReference type="Proteomes" id="UP000810292">
    <property type="component" value="Unassembled WGS sequence"/>
</dbReference>
<dbReference type="Pfam" id="PF04851">
    <property type="entry name" value="ResIII"/>
    <property type="match status" value="1"/>
</dbReference>
<dbReference type="PROSITE" id="PS51192">
    <property type="entry name" value="HELICASE_ATP_BIND_1"/>
    <property type="match status" value="1"/>
</dbReference>
<evidence type="ECO:0000313" key="13">
    <source>
        <dbReference type="Proteomes" id="UP000810292"/>
    </source>
</evidence>
<reference evidence="12" key="1">
    <citation type="submission" date="2020-10" db="EMBL/GenBank/DDBJ databases">
        <authorList>
            <person name="Gilroy R."/>
        </authorList>
    </citation>
    <scope>NUCLEOTIDE SEQUENCE</scope>
    <source>
        <strain evidence="12">14700</strain>
    </source>
</reference>
<keyword evidence="3" id="KW-0378">Hydrolase</keyword>
<comment type="similarity">
    <text evidence="1">Belongs to the helicase family. RAD25/XPB subfamily.</text>
</comment>
<evidence type="ECO:0000256" key="3">
    <source>
        <dbReference type="ARBA" id="ARBA00022801"/>
    </source>
</evidence>
<evidence type="ECO:0000256" key="5">
    <source>
        <dbReference type="ARBA" id="ARBA00022840"/>
    </source>
</evidence>
<protein>
    <recommendedName>
        <fullName evidence="8">DNA 3'-5' helicase</fullName>
        <ecNumber evidence="8">5.6.2.4</ecNumber>
    </recommendedName>
</protein>
<dbReference type="InterPro" id="IPR032830">
    <property type="entry name" value="XPB/Ssl2_N"/>
</dbReference>
<dbReference type="Pfam" id="PF13625">
    <property type="entry name" value="Helicase_C_3"/>
    <property type="match status" value="1"/>
</dbReference>
<name>A0A9D9NDB7_9SPIO</name>
<dbReference type="EMBL" id="JADIMF010000093">
    <property type="protein sequence ID" value="MBO8469321.1"/>
    <property type="molecule type" value="Genomic_DNA"/>
</dbReference>
<dbReference type="GO" id="GO:0005524">
    <property type="term" value="F:ATP binding"/>
    <property type="evidence" value="ECO:0007669"/>
    <property type="project" value="UniProtKB-KW"/>
</dbReference>
<keyword evidence="6" id="KW-0413">Isomerase</keyword>
<dbReference type="PROSITE" id="PS51194">
    <property type="entry name" value="HELICASE_CTER"/>
    <property type="match status" value="1"/>
</dbReference>
<dbReference type="SMART" id="SM00487">
    <property type="entry name" value="DEXDc"/>
    <property type="match status" value="1"/>
</dbReference>
<evidence type="ECO:0000256" key="4">
    <source>
        <dbReference type="ARBA" id="ARBA00022806"/>
    </source>
</evidence>
<dbReference type="GO" id="GO:0003677">
    <property type="term" value="F:DNA binding"/>
    <property type="evidence" value="ECO:0007669"/>
    <property type="project" value="InterPro"/>
</dbReference>
<evidence type="ECO:0000256" key="2">
    <source>
        <dbReference type="ARBA" id="ARBA00022741"/>
    </source>
</evidence>
<dbReference type="InterPro" id="IPR050615">
    <property type="entry name" value="ATP-dep_DNA_Helicase"/>
</dbReference>
<evidence type="ECO:0000256" key="8">
    <source>
        <dbReference type="ARBA" id="ARBA00034808"/>
    </source>
</evidence>
<evidence type="ECO:0000256" key="7">
    <source>
        <dbReference type="ARBA" id="ARBA00034617"/>
    </source>
</evidence>
<proteinExistence type="inferred from homology"/>
<accession>A0A9D9NDB7</accession>